<evidence type="ECO:0000313" key="3">
    <source>
        <dbReference type="EMBL" id="OWR52917.1"/>
    </source>
</evidence>
<feature type="region of interest" description="Disordered" evidence="1">
    <location>
        <begin position="725"/>
        <end position="748"/>
    </location>
</feature>
<feature type="compositionally biased region" description="Basic and acidic residues" evidence="1">
    <location>
        <begin position="224"/>
        <end position="249"/>
    </location>
</feature>
<dbReference type="KEGG" id="dpl:KGM_213880"/>
<dbReference type="STRING" id="278856.A0A212FGR1"/>
<feature type="compositionally biased region" description="Basic residues" evidence="1">
    <location>
        <begin position="465"/>
        <end position="475"/>
    </location>
</feature>
<feature type="signal peptide" evidence="2">
    <location>
        <begin position="1"/>
        <end position="17"/>
    </location>
</feature>
<evidence type="ECO:0000313" key="4">
    <source>
        <dbReference type="Proteomes" id="UP000007151"/>
    </source>
</evidence>
<evidence type="ECO:0000256" key="2">
    <source>
        <dbReference type="SAM" id="SignalP"/>
    </source>
</evidence>
<sequence length="748" mass="84745">MWNTLLLFVIGFISARAKEPELPLCPSNMQYLPQNLPMHCRMPVTLPPFPPQMFPNPSQIKSGPFPIPLPGMPGPPPNSIPGMPMPMPMPMPMMPVPQPPAQKLPVIVMPFYSPDTSYKKNPIPPPRPSHKKHRRPIKKRRPVRYESSDEDSSSTDTSDDTSDERGWWKKPVVGRRSNRRHSKKRKQNRELLTPVLQYVTKDGYVIFEKKISKGEAKDWLVKKNTEMDKNDQPDTKIEEERNSNEDRPDNSFNLVVKREEASESKNLKWILMVTFAVVLRSVDVQYAMPMPGYPPPPPPMFPMPAPMPLMCPLPFAIGISDGSGNQDSTTTTTTTSKPDVAVAIPLPIPVPMPVPAMPAMPAMPPVPAMPSYPPPPYCQRPPPRPRSCPPCPPCTCKPACTPSFYAYCSPCHMKCRCKSVDDVPRPIPPKELPIGPPYAVQLPQIIQPSPVVLVPFPPMPPRVLPPRRRQKKKRPIYSSCSEESSETSSSSEIDYLRGKKNKRVKLLKRNPRSSEGENELVKPMLSYISENGDIKFETKISNNDVDELLGTENDNRAERRYQTVQLMTREDESHRPQLVVFSKEDRNEKSGRIKNKQVLLRNGISNHVLEDGRKQLIFRPPNDKKIIAKNSPLDQIAMMDMLKNYRSMSGNTFESIVPNLPANYTTECCQDYSCPNQCYPQIYQAPPSPIVVPARTFYEPVVHNHPPLHVIKKIIARDKMKWRHHSSREELTSSDTDDSDTSTDYSSM</sequence>
<gene>
    <name evidence="3" type="ORF">KGM_213880</name>
</gene>
<feature type="chain" id="PRO_5012262015" evidence="2">
    <location>
        <begin position="18"/>
        <end position="748"/>
    </location>
</feature>
<reference evidence="3 4" key="1">
    <citation type="journal article" date="2011" name="Cell">
        <title>The monarch butterfly genome yields insights into long-distance migration.</title>
        <authorList>
            <person name="Zhan S."/>
            <person name="Merlin C."/>
            <person name="Boore J.L."/>
            <person name="Reppert S.M."/>
        </authorList>
    </citation>
    <scope>NUCLEOTIDE SEQUENCE [LARGE SCALE GENOMIC DNA]</scope>
    <source>
        <strain evidence="3">F-2</strain>
    </source>
</reference>
<keyword evidence="4" id="KW-1185">Reference proteome</keyword>
<feature type="region of interest" description="Disordered" evidence="1">
    <location>
        <begin position="117"/>
        <end position="166"/>
    </location>
</feature>
<dbReference type="AlphaFoldDB" id="A0A212FGR1"/>
<dbReference type="InParanoid" id="A0A212FGR1"/>
<organism evidence="3 4">
    <name type="scientific">Danaus plexippus plexippus</name>
    <dbReference type="NCBI Taxonomy" id="278856"/>
    <lineage>
        <taxon>Eukaryota</taxon>
        <taxon>Metazoa</taxon>
        <taxon>Ecdysozoa</taxon>
        <taxon>Arthropoda</taxon>
        <taxon>Hexapoda</taxon>
        <taxon>Insecta</taxon>
        <taxon>Pterygota</taxon>
        <taxon>Neoptera</taxon>
        <taxon>Endopterygota</taxon>
        <taxon>Lepidoptera</taxon>
        <taxon>Glossata</taxon>
        <taxon>Ditrysia</taxon>
        <taxon>Papilionoidea</taxon>
        <taxon>Nymphalidae</taxon>
        <taxon>Danainae</taxon>
        <taxon>Danaini</taxon>
        <taxon>Danaina</taxon>
        <taxon>Danaus</taxon>
        <taxon>Danaus</taxon>
    </lineage>
</organism>
<feature type="compositionally biased region" description="Acidic residues" evidence="1">
    <location>
        <begin position="148"/>
        <end position="162"/>
    </location>
</feature>
<name>A0A212FGR1_DANPL</name>
<feature type="region of interest" description="Disordered" evidence="1">
    <location>
        <begin position="460"/>
        <end position="494"/>
    </location>
</feature>
<feature type="region of interest" description="Disordered" evidence="1">
    <location>
        <begin position="224"/>
        <end position="251"/>
    </location>
</feature>
<dbReference type="eggNOG" id="ENOG502TBS3">
    <property type="taxonomic scope" value="Eukaryota"/>
</dbReference>
<feature type="compositionally biased region" description="Basic residues" evidence="1">
    <location>
        <begin position="128"/>
        <end position="142"/>
    </location>
</feature>
<proteinExistence type="predicted"/>
<evidence type="ECO:0000256" key="1">
    <source>
        <dbReference type="SAM" id="MobiDB-lite"/>
    </source>
</evidence>
<accession>A0A212FGR1</accession>
<protein>
    <submittedName>
        <fullName evidence="3">Uncharacterized protein</fullName>
    </submittedName>
</protein>
<comment type="caution">
    <text evidence="3">The sequence shown here is derived from an EMBL/GenBank/DDBJ whole genome shotgun (WGS) entry which is preliminary data.</text>
</comment>
<dbReference type="EMBL" id="AGBW02008612">
    <property type="protein sequence ID" value="OWR52917.1"/>
    <property type="molecule type" value="Genomic_DNA"/>
</dbReference>
<feature type="compositionally biased region" description="Low complexity" evidence="1">
    <location>
        <begin position="478"/>
        <end position="492"/>
    </location>
</feature>
<keyword evidence="2" id="KW-0732">Signal</keyword>
<dbReference type="Proteomes" id="UP000007151">
    <property type="component" value="Unassembled WGS sequence"/>
</dbReference>